<proteinExistence type="predicted"/>
<reference evidence="1" key="1">
    <citation type="submission" date="2020-02" db="EMBL/GenBank/DDBJ databases">
        <authorList>
            <person name="Meier V. D."/>
        </authorList>
    </citation>
    <scope>NUCLEOTIDE SEQUENCE</scope>
    <source>
        <strain evidence="1">AVDCRST_MAG26</strain>
    </source>
</reference>
<organism evidence="1">
    <name type="scientific">uncultured Chloroflexia bacterium</name>
    <dbReference type="NCBI Taxonomy" id="1672391"/>
    <lineage>
        <taxon>Bacteria</taxon>
        <taxon>Bacillati</taxon>
        <taxon>Chloroflexota</taxon>
        <taxon>Chloroflexia</taxon>
        <taxon>environmental samples</taxon>
    </lineage>
</organism>
<name>A0A6J4ISD3_9CHLR</name>
<evidence type="ECO:0000313" key="1">
    <source>
        <dbReference type="EMBL" id="CAA9257605.1"/>
    </source>
</evidence>
<dbReference type="Pfam" id="PF14224">
    <property type="entry name" value="DUF4331"/>
    <property type="match status" value="1"/>
</dbReference>
<gene>
    <name evidence="1" type="ORF">AVDCRST_MAG26-2179</name>
</gene>
<protein>
    <recommendedName>
        <fullName evidence="2">DUF4331 domain-containing protein</fullName>
    </recommendedName>
</protein>
<dbReference type="EMBL" id="CADCTK010000498">
    <property type="protein sequence ID" value="CAA9257605.1"/>
    <property type="molecule type" value="Genomic_DNA"/>
</dbReference>
<dbReference type="AlphaFoldDB" id="A0A6J4ISD3"/>
<evidence type="ECO:0008006" key="2">
    <source>
        <dbReference type="Google" id="ProtNLM"/>
    </source>
</evidence>
<sequence>MSQPRRTVRLLSIVLAPLVMMMALLTGYTPSGVLASSHREAPLIARDPYADNTDVYAFISPDRPDSVTLIANYIPLEWPESGPNFFEFDDNVRYEIHVDNVGDARSHITFQFDFDTRTRNPNTFLYNTGPITSLDDEDWNKPQTFTLTQRTARGNGQPSSAVLGRNLRTPPVYVGTKSTPNYEALATAAIHTIGSGANAIKVFAGQRDDPFFADLGAIFDLLSLRGQAPPIGYPSGQDQSNLPQDGLAGYNTHTIAIQVPISRLRASGDDEPVLGVWATASRRSTRVLNGVGGILDGRGAESHTGNFVQVSRLGMPLVNEVVIPLALKDAFNNLRPEQDAGIYTADTDVGNLLQRSVLDPELQRLLKALYNVPNPGANRLDLQAIFLTGLKTTKPFTINTAGGPVELPAGTNVNQPSDVQPAEMLRLNTAAPFRPGVEGSVCAPTPNYQLGLLGGDACGFPNGRRLQDDVVDIELLAVAGAAYSVLTSETFAFNPALIGALRDNVNQNDRQFLSTFPYVSTPWSGTDHRHANVFETNLPQVFTQQPRQSGLREE</sequence>
<dbReference type="InterPro" id="IPR025566">
    <property type="entry name" value="DUF4331"/>
</dbReference>
<accession>A0A6J4ISD3</accession>